<dbReference type="EMBL" id="BAABLK010000004">
    <property type="protein sequence ID" value="GAA5225560.1"/>
    <property type="molecule type" value="Genomic_DNA"/>
</dbReference>
<dbReference type="RefSeq" id="WP_210100565.1">
    <property type="nucleotide sequence ID" value="NZ_BAABLK010000004.1"/>
</dbReference>
<dbReference type="SUPFAM" id="SSF53756">
    <property type="entry name" value="UDP-Glycosyltransferase/glycogen phosphorylase"/>
    <property type="match status" value="1"/>
</dbReference>
<evidence type="ECO:0000313" key="1">
    <source>
        <dbReference type="EMBL" id="GAA5225560.1"/>
    </source>
</evidence>
<reference evidence="2" key="1">
    <citation type="journal article" date="2019" name="Int. J. Syst. Evol. Microbiol.">
        <title>The Global Catalogue of Microorganisms (GCM) 10K type strain sequencing project: providing services to taxonomists for standard genome sequencing and annotation.</title>
        <authorList>
            <consortium name="The Broad Institute Genomics Platform"/>
            <consortium name="The Broad Institute Genome Sequencing Center for Infectious Disease"/>
            <person name="Wu L."/>
            <person name="Ma J."/>
        </authorList>
    </citation>
    <scope>NUCLEOTIDE SEQUENCE [LARGE SCALE GENOMIC DNA]</scope>
    <source>
        <strain evidence="2">JCM 18952</strain>
    </source>
</reference>
<keyword evidence="2" id="KW-1185">Reference proteome</keyword>
<dbReference type="Proteomes" id="UP001501257">
    <property type="component" value="Unassembled WGS sequence"/>
</dbReference>
<evidence type="ECO:0000313" key="2">
    <source>
        <dbReference type="Proteomes" id="UP001501257"/>
    </source>
</evidence>
<name>A0ABP9TJI3_9MICC</name>
<comment type="caution">
    <text evidence="1">The sequence shown here is derived from an EMBL/GenBank/DDBJ whole genome shotgun (WGS) entry which is preliminary data.</text>
</comment>
<accession>A0ABP9TJI3</accession>
<organism evidence="1 2">
    <name type="scientific">Paeniglutamicibacter antarcticus</name>
    <dbReference type="NCBI Taxonomy" id="494023"/>
    <lineage>
        <taxon>Bacteria</taxon>
        <taxon>Bacillati</taxon>
        <taxon>Actinomycetota</taxon>
        <taxon>Actinomycetes</taxon>
        <taxon>Micrococcales</taxon>
        <taxon>Micrococcaceae</taxon>
        <taxon>Paeniglutamicibacter</taxon>
    </lineage>
</organism>
<protein>
    <recommendedName>
        <fullName evidence="3">Glycosyltransferase involved in cell wall biosynthesis</fullName>
    </recommendedName>
</protein>
<gene>
    <name evidence="1" type="ORF">GCM10025778_00900</name>
</gene>
<dbReference type="Gene3D" id="3.40.50.2000">
    <property type="entry name" value="Glycogen Phosphorylase B"/>
    <property type="match status" value="1"/>
</dbReference>
<sequence length="629" mass="69836">MLKNLWKYYGKNLIEFSTESPASFHIEVGPGNHGYVVGGRRNGDFSVLPDYSFTDFQPGAGLYVNATVRSIGNVLGQWVIMLYKADGTRTNHWGNDGGVEATTSKDTVRATVAFRVKGIGEIRVTDVEMGAFWSGLTQPIVFSRDVTGARKVAVSAGLFAVDKGEDASALISCQFFDAKRTLVPPNAGTAINPKHGAYHYAMMGVNSNIEPTEYNFDVPPLAETAEVSILPWKGSKSIRIGFVPGISVNFSEVNQTSSPIVLIQAFVEAIDLGQSLIIQHTTAPVLGHPSLLLRPNRLAKEFVDLGAKIIFLPFSRVDGGAMLMDSNTLMVSREHWPILQRIVGTRSGSRNIFICSSFPDNTAIFTSDYLKAKGWHVVYEVRDDMEEFNRVGYSKWFDPMLERRMAQIAHQIITVSPRLSDKMNIISNRNDAITVPNAVADKLIENGIRARGVFAEELRHESRIVGYLGHLTPSWFDWKLVLDSAKLRPEYVFEIIGHGMPENMSLPDNVVFLGPQGHDEFLEIAKRWKVGLIPFKPSTLTFAVDPNKLYEYLAVGLRVVSAQMGSVDSAPATFVYKSADQFIQKLDSAMSMNFDSVTIDIIEKYLVKSNWQSRAKTMLELFKDSARNA</sequence>
<evidence type="ECO:0008006" key="3">
    <source>
        <dbReference type="Google" id="ProtNLM"/>
    </source>
</evidence>
<proteinExistence type="predicted"/>